<dbReference type="Pfam" id="PF08818">
    <property type="entry name" value="DUF1801"/>
    <property type="match status" value="1"/>
</dbReference>
<sequence length="114" mass="13504">MNEQVTEYINNAPQNQKEIMEILRKLIHENGRNVREEFKWRRPIFKSDKDFSYFQVNKNHLNFGFYNGVELLSDPDGILQGTGKTMRHIKLKSTSDINPKLLAEWIKILTKKKP</sequence>
<evidence type="ECO:0000313" key="3">
    <source>
        <dbReference type="Proteomes" id="UP000252172"/>
    </source>
</evidence>
<protein>
    <submittedName>
        <fullName evidence="2">DUF1801 domain-containing protein</fullName>
    </submittedName>
</protein>
<dbReference type="Gene3D" id="3.90.1150.200">
    <property type="match status" value="1"/>
</dbReference>
<dbReference type="AlphaFoldDB" id="A0A368MYM7"/>
<feature type="domain" description="YdhG-like" evidence="1">
    <location>
        <begin position="16"/>
        <end position="107"/>
    </location>
</feature>
<name>A0A368MYM7_9FLAO</name>
<evidence type="ECO:0000313" key="2">
    <source>
        <dbReference type="EMBL" id="RCU42494.1"/>
    </source>
</evidence>
<gene>
    <name evidence="2" type="ORF">DQ356_09190</name>
</gene>
<proteinExistence type="predicted"/>
<dbReference type="SUPFAM" id="SSF159888">
    <property type="entry name" value="YdhG-like"/>
    <property type="match status" value="1"/>
</dbReference>
<evidence type="ECO:0000259" key="1">
    <source>
        <dbReference type="Pfam" id="PF08818"/>
    </source>
</evidence>
<comment type="caution">
    <text evidence="2">The sequence shown here is derived from an EMBL/GenBank/DDBJ whole genome shotgun (WGS) entry which is preliminary data.</text>
</comment>
<dbReference type="Proteomes" id="UP000252172">
    <property type="component" value="Unassembled WGS sequence"/>
</dbReference>
<accession>A0A368MYM7</accession>
<dbReference type="EMBL" id="QPIE01000006">
    <property type="protein sequence ID" value="RCU42494.1"/>
    <property type="molecule type" value="Genomic_DNA"/>
</dbReference>
<dbReference type="OrthoDB" id="670608at2"/>
<reference evidence="2 3" key="1">
    <citation type="submission" date="2018-07" db="EMBL/GenBank/DDBJ databases">
        <title>Chryseobacterium lacus sp. nov., isolated from lake water.</title>
        <authorList>
            <person name="Li C.-M."/>
        </authorList>
    </citation>
    <scope>NUCLEOTIDE SEQUENCE [LARGE SCALE GENOMIC DNA]</scope>
    <source>
        <strain evidence="2 3">YLOS41</strain>
    </source>
</reference>
<organism evidence="2 3">
    <name type="scientific">Chryseobacterium lacus</name>
    <dbReference type="NCBI Taxonomy" id="2058346"/>
    <lineage>
        <taxon>Bacteria</taxon>
        <taxon>Pseudomonadati</taxon>
        <taxon>Bacteroidota</taxon>
        <taxon>Flavobacteriia</taxon>
        <taxon>Flavobacteriales</taxon>
        <taxon>Weeksellaceae</taxon>
        <taxon>Chryseobacterium group</taxon>
        <taxon>Chryseobacterium</taxon>
    </lineage>
</organism>
<dbReference type="InterPro" id="IPR014922">
    <property type="entry name" value="YdhG-like"/>
</dbReference>
<keyword evidence="3" id="KW-1185">Reference proteome</keyword>
<dbReference type="RefSeq" id="WP_114304187.1">
    <property type="nucleotide sequence ID" value="NZ_QPIE01000006.1"/>
</dbReference>